<proteinExistence type="predicted"/>
<sequence length="761" mass="82594">MADLRTIQPSFSGGELAPALWARTDTAKYPTGLKTARNVVVEKFGGVTNRAGLQFVAEVRDSARRVRIIPFQFNTEQTYILELGHEYMRVVMDGAQVAADTVIAITGVSQDDPVMVTAPSHGLTDGDEIALSGLQGMEALNGRSFIVADAATDSFTLQDRFGQEVDGSTLPAWEGGGEIRAIYEIASPYAEDELAEVSYVQEADVAYLTQVNHAPQKLSRTGHAAWTITQPTFTPIMTAPTGVTAARAAGSGSVTYRYKVSAVSEATGEESLPSAEATVTNNLLVAGYKNRVQWPAVTGAARYVVYRYDAGVFGYVGSTDGLQFEDENITPDLSDTTQSTRNPFEGEGNYPRCATFYEQRLAFAGTRNDPQAVWLSQSANYENFGVSSPAKASDAITFRVRAKQVNEIRAMVPVRNLMLFTSGAEWEVSGGNDEPLTPGNIRARPRSYWTSSTVPPLVIGNVVLFAVDRGGLRDFAYEFAQDGYIGVDLGIFSAHLFEGRRVVAQAYAQSPLALVWVVLDDGSLISLTYLREQEVWAWTRHDTDGAFEDVAVIAEGAEDAVYVVVRREVMGEEKRYIERLSTRLFTRAEDCFFVDSGLSYAGEATAIFSGLDHLEGKEVVALADGHVARGLTVTDGMVTLANPATRVHIGLPYESDVETLNLDLGNVQGLGSVQGRLKSVSSVTLRVERTRGLWVGPDASRLVEYKQRAGETWGEAIQLFTGDMSVTLEPDWNTAGSIFIRQSDPLPMTILGVMSDVTLGG</sequence>
<accession>A0A8J3E0P0</accession>
<gene>
    <name evidence="1" type="ORF">GCM10007276_34390</name>
</gene>
<dbReference type="InterPro" id="IPR042302">
    <property type="entry name" value="E1_FCCH_sf"/>
</dbReference>
<evidence type="ECO:0000313" key="1">
    <source>
        <dbReference type="EMBL" id="GGE54427.1"/>
    </source>
</evidence>
<dbReference type="AlphaFoldDB" id="A0A8J3E0P0"/>
<keyword evidence="2" id="KW-1185">Reference proteome</keyword>
<evidence type="ECO:0000313" key="2">
    <source>
        <dbReference type="Proteomes" id="UP000602745"/>
    </source>
</evidence>
<dbReference type="RefSeq" id="WP_188411061.1">
    <property type="nucleotide sequence ID" value="NZ_BMCP01000007.1"/>
</dbReference>
<dbReference type="EMBL" id="BMCP01000007">
    <property type="protein sequence ID" value="GGE54427.1"/>
    <property type="molecule type" value="Genomic_DNA"/>
</dbReference>
<organism evidence="1 2">
    <name type="scientific">Agaricicola taiwanensis</name>
    <dbReference type="NCBI Taxonomy" id="591372"/>
    <lineage>
        <taxon>Bacteria</taxon>
        <taxon>Pseudomonadati</taxon>
        <taxon>Pseudomonadota</taxon>
        <taxon>Alphaproteobacteria</taxon>
        <taxon>Rhodobacterales</taxon>
        <taxon>Paracoccaceae</taxon>
        <taxon>Agaricicola</taxon>
    </lineage>
</organism>
<name>A0A8J3E0P0_9RHOB</name>
<dbReference type="Proteomes" id="UP000602745">
    <property type="component" value="Unassembled WGS sequence"/>
</dbReference>
<reference evidence="1" key="1">
    <citation type="journal article" date="2014" name="Int. J. Syst. Evol. Microbiol.">
        <title>Complete genome sequence of Corynebacterium casei LMG S-19264T (=DSM 44701T), isolated from a smear-ripened cheese.</title>
        <authorList>
            <consortium name="US DOE Joint Genome Institute (JGI-PGF)"/>
            <person name="Walter F."/>
            <person name="Albersmeier A."/>
            <person name="Kalinowski J."/>
            <person name="Ruckert C."/>
        </authorList>
    </citation>
    <scope>NUCLEOTIDE SEQUENCE</scope>
    <source>
        <strain evidence="1">CCM 7684</strain>
    </source>
</reference>
<reference evidence="1" key="2">
    <citation type="submission" date="2020-09" db="EMBL/GenBank/DDBJ databases">
        <authorList>
            <person name="Sun Q."/>
            <person name="Sedlacek I."/>
        </authorList>
    </citation>
    <scope>NUCLEOTIDE SEQUENCE</scope>
    <source>
        <strain evidence="1">CCM 7684</strain>
    </source>
</reference>
<protein>
    <submittedName>
        <fullName evidence="1">Phage protein</fullName>
    </submittedName>
</protein>
<comment type="caution">
    <text evidence="1">The sequence shown here is derived from an EMBL/GenBank/DDBJ whole genome shotgun (WGS) entry which is preliminary data.</text>
</comment>
<dbReference type="Gene3D" id="2.40.30.180">
    <property type="entry name" value="Ubiquitin-activating enzyme E1, FCCH domain"/>
    <property type="match status" value="1"/>
</dbReference>